<keyword evidence="1 8" id="KW-0436">Ligase</keyword>
<dbReference type="AlphaFoldDB" id="A0A2S4RR14"/>
<keyword evidence="2 8" id="KW-0547">Nucleotide-binding</keyword>
<proteinExistence type="predicted"/>
<dbReference type="SUPFAM" id="SSF52374">
    <property type="entry name" value="Nucleotidylyl transferase"/>
    <property type="match status" value="1"/>
</dbReference>
<feature type="domain" description="N-acetyltransferase" evidence="9">
    <location>
        <begin position="1"/>
        <end position="128"/>
    </location>
</feature>
<dbReference type="CDD" id="cd02169">
    <property type="entry name" value="Citrate_lyase_ligase"/>
    <property type="match status" value="1"/>
</dbReference>
<evidence type="ECO:0000259" key="9">
    <source>
        <dbReference type="PROSITE" id="PS51186"/>
    </source>
</evidence>
<dbReference type="SUPFAM" id="SSF55729">
    <property type="entry name" value="Acyl-CoA N-acyltransferases (Nat)"/>
    <property type="match status" value="1"/>
</dbReference>
<evidence type="ECO:0000256" key="6">
    <source>
        <dbReference type="ARBA" id="ARBA00066591"/>
    </source>
</evidence>
<organism evidence="10 11">
    <name type="scientific">Citrobacter amalonaticus</name>
    <dbReference type="NCBI Taxonomy" id="35703"/>
    <lineage>
        <taxon>Bacteria</taxon>
        <taxon>Pseudomonadati</taxon>
        <taxon>Pseudomonadota</taxon>
        <taxon>Gammaproteobacteria</taxon>
        <taxon>Enterobacterales</taxon>
        <taxon>Enterobacteriaceae</taxon>
        <taxon>Citrobacter</taxon>
    </lineage>
</organism>
<evidence type="ECO:0000256" key="3">
    <source>
        <dbReference type="ARBA" id="ARBA00022840"/>
    </source>
</evidence>
<dbReference type="Pfam" id="PF08218">
    <property type="entry name" value="Citrate_ly_lig"/>
    <property type="match status" value="1"/>
</dbReference>
<name>A0A2S4RR14_CITAM</name>
<dbReference type="GO" id="GO:0008771">
    <property type="term" value="F:[citrate (pro-3S)-lyase] ligase activity"/>
    <property type="evidence" value="ECO:0007669"/>
    <property type="project" value="UniProtKB-EC"/>
</dbReference>
<dbReference type="GO" id="GO:0016747">
    <property type="term" value="F:acyltransferase activity, transferring groups other than amino-acyl groups"/>
    <property type="evidence" value="ECO:0007669"/>
    <property type="project" value="InterPro"/>
</dbReference>
<dbReference type="PANTHER" id="PTHR40599:SF2">
    <property type="entry name" value="[CITRATE [PRO-3S]-LYASE] LIGASE"/>
    <property type="match status" value="1"/>
</dbReference>
<dbReference type="Gene3D" id="3.40.630.30">
    <property type="match status" value="1"/>
</dbReference>
<keyword evidence="3 8" id="KW-0067">ATP-binding</keyword>
<dbReference type="EMBL" id="PQLX01000014">
    <property type="protein sequence ID" value="POU60377.1"/>
    <property type="molecule type" value="Genomic_DNA"/>
</dbReference>
<dbReference type="RefSeq" id="WP_103780636.1">
    <property type="nucleotide sequence ID" value="NZ_PQLX01000014.1"/>
</dbReference>
<dbReference type="NCBIfam" id="TIGR00124">
    <property type="entry name" value="cit_ly_ligase"/>
    <property type="match status" value="1"/>
</dbReference>
<evidence type="ECO:0000256" key="1">
    <source>
        <dbReference type="ARBA" id="ARBA00022598"/>
    </source>
</evidence>
<evidence type="ECO:0000313" key="11">
    <source>
        <dbReference type="Proteomes" id="UP000237003"/>
    </source>
</evidence>
<dbReference type="Gene3D" id="3.40.50.620">
    <property type="entry name" value="HUPs"/>
    <property type="match status" value="1"/>
</dbReference>
<dbReference type="NCBIfam" id="TIGR00125">
    <property type="entry name" value="cyt_tran_rel"/>
    <property type="match status" value="1"/>
</dbReference>
<gene>
    <name evidence="10" type="primary">citC</name>
    <name evidence="10" type="ORF">C3430_25340</name>
</gene>
<dbReference type="InterPro" id="IPR004821">
    <property type="entry name" value="Cyt_trans-like"/>
</dbReference>
<evidence type="ECO:0000313" key="10">
    <source>
        <dbReference type="EMBL" id="POU60377.1"/>
    </source>
</evidence>
<dbReference type="InterPro" id="IPR014729">
    <property type="entry name" value="Rossmann-like_a/b/a_fold"/>
</dbReference>
<evidence type="ECO:0000256" key="8">
    <source>
        <dbReference type="PIRNR" id="PIRNR005751"/>
    </source>
</evidence>
<evidence type="ECO:0000256" key="5">
    <source>
        <dbReference type="ARBA" id="ARBA00058086"/>
    </source>
</evidence>
<dbReference type="PIRSF" id="PIRSF005751">
    <property type="entry name" value="Acet_citr_lig"/>
    <property type="match status" value="1"/>
</dbReference>
<sequence>MFTDIDVMYINATQQDRVNQLALFLHKNGLQIDSGISEFVTLYQRNQLIACGGLDGNIIKCVAITPSLRGAGILLRLITELIYLAFEKGRRDLFVYTKPENEKAFRSCGFTTLVHIPGVMIFMENSTQLARYTGQLALLRRPGKKIGAIVMNANPCTLGHLHLIRYAAAQCDWLHVFLVNEDKSTFPFEDRLRLVREASAGIDKLTIHPGSQYVISRATFPAYFLKESAVVRHCHAEIDITLFRQYLAPALGITHRFVGSEPFCPLTAAYNQEMRHWLTTPTLPFARIEWVEIPRLMHQKRAISASTVRALFNQGDLAAVAPLVPPATLRYLQRRRPASSVATACDKKLTSTGTL</sequence>
<dbReference type="PROSITE" id="PS51186">
    <property type="entry name" value="GNAT"/>
    <property type="match status" value="1"/>
</dbReference>
<dbReference type="GO" id="GO:0005524">
    <property type="term" value="F:ATP binding"/>
    <property type="evidence" value="ECO:0007669"/>
    <property type="project" value="UniProtKB-UniRule"/>
</dbReference>
<dbReference type="InterPro" id="IPR016181">
    <property type="entry name" value="Acyl_CoA_acyltransferase"/>
</dbReference>
<evidence type="ECO:0000256" key="2">
    <source>
        <dbReference type="ARBA" id="ARBA00022741"/>
    </source>
</evidence>
<dbReference type="OrthoDB" id="9779753at2"/>
<dbReference type="FunFam" id="3.40.50.620:FF:000071">
    <property type="entry name" value="[Citrate [pro-3S]-lyase] ligase"/>
    <property type="match status" value="1"/>
</dbReference>
<dbReference type="GO" id="GO:0016829">
    <property type="term" value="F:lyase activity"/>
    <property type="evidence" value="ECO:0007669"/>
    <property type="project" value="UniProtKB-KW"/>
</dbReference>
<comment type="function">
    <text evidence="5 8">Acetylation of prosthetic group (2-(5''-phosphoribosyl)-3'-dephosphocoenzyme-A) of the gamma subunit of citrate lyase.</text>
</comment>
<comment type="catalytic activity">
    <reaction evidence="4 8">
        <text>holo-[citrate lyase ACP] + acetate + ATP = acetyl-[citrate lyase ACP] + AMP + diphosphate</text>
        <dbReference type="Rhea" id="RHEA:23788"/>
        <dbReference type="Rhea" id="RHEA-COMP:10158"/>
        <dbReference type="Rhea" id="RHEA-COMP:13710"/>
        <dbReference type="ChEBI" id="CHEBI:30089"/>
        <dbReference type="ChEBI" id="CHEBI:30616"/>
        <dbReference type="ChEBI" id="CHEBI:33019"/>
        <dbReference type="ChEBI" id="CHEBI:82683"/>
        <dbReference type="ChEBI" id="CHEBI:137976"/>
        <dbReference type="ChEBI" id="CHEBI:456215"/>
        <dbReference type="EC" id="6.2.1.22"/>
    </reaction>
</comment>
<evidence type="ECO:0000256" key="4">
    <source>
        <dbReference type="ARBA" id="ARBA00051405"/>
    </source>
</evidence>
<dbReference type="EC" id="6.2.1.22" evidence="6 8"/>
<evidence type="ECO:0000256" key="7">
    <source>
        <dbReference type="ARBA" id="ARBA00068968"/>
    </source>
</evidence>
<dbReference type="Proteomes" id="UP000237003">
    <property type="component" value="Unassembled WGS sequence"/>
</dbReference>
<dbReference type="InterPro" id="IPR000182">
    <property type="entry name" value="GNAT_dom"/>
</dbReference>
<accession>A0A2S4RR14</accession>
<reference evidence="10 11" key="1">
    <citation type="submission" date="2018-01" db="EMBL/GenBank/DDBJ databases">
        <title>Complete genome sequences of 14 Citrobacter spp. isolated from plant in Canada.</title>
        <authorList>
            <person name="Bhandare S.G."/>
            <person name="Colavecchio A."/>
            <person name="Jeukens J."/>
            <person name="Emond-Rheault J.-G."/>
            <person name="Freschi L."/>
            <person name="Hamel J."/>
            <person name="Kukavica-Ibrulj I."/>
            <person name="Levesque R."/>
            <person name="Goodridge L."/>
        </authorList>
    </citation>
    <scope>NUCLEOTIDE SEQUENCE [LARGE SCALE GENOMIC DNA]</scope>
    <source>
        <strain evidence="10 11">S1285</strain>
    </source>
</reference>
<dbReference type="InterPro" id="IPR005216">
    <property type="entry name" value="Citrate_lyase_ligase"/>
</dbReference>
<dbReference type="SMART" id="SM00764">
    <property type="entry name" value="Citrate_ly_lig"/>
    <property type="match status" value="1"/>
</dbReference>
<comment type="caution">
    <text evidence="10">The sequence shown here is derived from an EMBL/GenBank/DDBJ whole genome shotgun (WGS) entry which is preliminary data.</text>
</comment>
<keyword evidence="10" id="KW-0456">Lyase</keyword>
<dbReference type="InterPro" id="IPR013166">
    <property type="entry name" value="Citrate_lyase_ligase_C"/>
</dbReference>
<protein>
    <recommendedName>
        <fullName evidence="7 8">[Citrate [pro-3S]-lyase] ligase</fullName>
        <ecNumber evidence="6 8">6.2.1.22</ecNumber>
    </recommendedName>
</protein>
<dbReference type="PANTHER" id="PTHR40599">
    <property type="entry name" value="[CITRATE [PRO-3S]-LYASE] LIGASE"/>
    <property type="match status" value="1"/>
</dbReference>